<accession>A0A2S0ICM8</accession>
<evidence type="ECO:0000313" key="6">
    <source>
        <dbReference type="Proteomes" id="UP000239477"/>
    </source>
</evidence>
<dbReference type="InterPro" id="IPR040442">
    <property type="entry name" value="Pyrv_kinase-like_dom_sf"/>
</dbReference>
<evidence type="ECO:0000256" key="3">
    <source>
        <dbReference type="ARBA" id="ARBA00023239"/>
    </source>
</evidence>
<dbReference type="Proteomes" id="UP000239477">
    <property type="component" value="Chromosome"/>
</dbReference>
<feature type="domain" description="HpcH/HpaI aldolase/citrate lyase" evidence="4">
    <location>
        <begin position="24"/>
        <end position="234"/>
    </location>
</feature>
<dbReference type="PANTHER" id="PTHR30502">
    <property type="entry name" value="2-KETO-3-DEOXY-L-RHAMNONATE ALDOLASE"/>
    <property type="match status" value="1"/>
</dbReference>
<evidence type="ECO:0000256" key="2">
    <source>
        <dbReference type="ARBA" id="ARBA00022723"/>
    </source>
</evidence>
<organism evidence="5 6">
    <name type="scientific">Achromobacter spanius</name>
    <dbReference type="NCBI Taxonomy" id="217203"/>
    <lineage>
        <taxon>Bacteria</taxon>
        <taxon>Pseudomonadati</taxon>
        <taxon>Pseudomonadota</taxon>
        <taxon>Betaproteobacteria</taxon>
        <taxon>Burkholderiales</taxon>
        <taxon>Alcaligenaceae</taxon>
        <taxon>Achromobacter</taxon>
    </lineage>
</organism>
<keyword evidence="3" id="KW-0456">Lyase</keyword>
<name>A0A2S0ICM8_9BURK</name>
<sequence>MTDPRFPLDGRLPDMLRSGKPLRGLFNGLPSPAIVEMCAYAGFDFIILDNEHGSADFGMTEHMLRAARATGIVPIVRCFEQDLPRILDMGASAVQVPMVESAEQARRLAGMIHYPPVGRRGSAFSTRAAGYGAFGGAGHTQRSNDGIGFIAMIETPEAIAAAGEIAAVDGVDAVFIGPNDLAHAMGHGSDWNAEPVQRAIEAGLRAIAAAGKCSGIIALTPQDEEKYGAMGARYFANVSTSIITRALAQAASAGREAKPPAY</sequence>
<dbReference type="RefSeq" id="WP_105240452.1">
    <property type="nucleotide sequence ID" value="NZ_CP023270.1"/>
</dbReference>
<protein>
    <submittedName>
        <fullName evidence="5">4-hydroxy-2-oxovalerate aldolase</fullName>
    </submittedName>
</protein>
<evidence type="ECO:0000259" key="4">
    <source>
        <dbReference type="Pfam" id="PF03328"/>
    </source>
</evidence>
<keyword evidence="6" id="KW-1185">Reference proteome</keyword>
<gene>
    <name evidence="5" type="ORF">CLM73_23320</name>
</gene>
<keyword evidence="2" id="KW-0479">Metal-binding</keyword>
<dbReference type="Gene3D" id="3.20.20.60">
    <property type="entry name" value="Phosphoenolpyruvate-binding domains"/>
    <property type="match status" value="1"/>
</dbReference>
<dbReference type="SUPFAM" id="SSF51621">
    <property type="entry name" value="Phosphoenolpyruvate/pyruvate domain"/>
    <property type="match status" value="1"/>
</dbReference>
<dbReference type="PANTHER" id="PTHR30502:SF0">
    <property type="entry name" value="PHOSPHOENOLPYRUVATE CARBOXYLASE FAMILY PROTEIN"/>
    <property type="match status" value="1"/>
</dbReference>
<dbReference type="Pfam" id="PF03328">
    <property type="entry name" value="HpcH_HpaI"/>
    <property type="match status" value="1"/>
</dbReference>
<dbReference type="InterPro" id="IPR005000">
    <property type="entry name" value="Aldolase/citrate-lyase_domain"/>
</dbReference>
<dbReference type="OrthoDB" id="86160at2"/>
<comment type="similarity">
    <text evidence="1">Belongs to the HpcH/HpaI aldolase family.</text>
</comment>
<dbReference type="GO" id="GO:0046872">
    <property type="term" value="F:metal ion binding"/>
    <property type="evidence" value="ECO:0007669"/>
    <property type="project" value="UniProtKB-KW"/>
</dbReference>
<proteinExistence type="inferred from homology"/>
<dbReference type="GO" id="GO:0016832">
    <property type="term" value="F:aldehyde-lyase activity"/>
    <property type="evidence" value="ECO:0007669"/>
    <property type="project" value="TreeGrafter"/>
</dbReference>
<evidence type="ECO:0000313" key="5">
    <source>
        <dbReference type="EMBL" id="AVJ29785.1"/>
    </source>
</evidence>
<dbReference type="GO" id="GO:0005737">
    <property type="term" value="C:cytoplasm"/>
    <property type="evidence" value="ECO:0007669"/>
    <property type="project" value="TreeGrafter"/>
</dbReference>
<dbReference type="AlphaFoldDB" id="A0A2S0ICM8"/>
<dbReference type="InterPro" id="IPR015813">
    <property type="entry name" value="Pyrv/PenolPyrv_kinase-like_dom"/>
</dbReference>
<reference evidence="5 6" key="1">
    <citation type="submission" date="2017-09" db="EMBL/GenBank/DDBJ databases">
        <title>Genomic, metabolic, and phenotypic characteristics of bacterial isolates from the natural microbiome of the model nematode Caenorhabditis elegans.</title>
        <authorList>
            <person name="Zimmermann J."/>
            <person name="Obeng N."/>
            <person name="Yang W."/>
            <person name="Obeng O."/>
            <person name="Kissoyan K."/>
            <person name="Pees B."/>
            <person name="Dirksen P."/>
            <person name="Hoppner M."/>
            <person name="Franke A."/>
            <person name="Rosenstiel P."/>
            <person name="Leippe M."/>
            <person name="Dierking K."/>
            <person name="Kaleta C."/>
            <person name="Schulenburg H."/>
        </authorList>
    </citation>
    <scope>NUCLEOTIDE SEQUENCE [LARGE SCALE GENOMIC DNA]</scope>
    <source>
        <strain evidence="5 6">MYb73</strain>
    </source>
</reference>
<dbReference type="InterPro" id="IPR050251">
    <property type="entry name" value="HpcH-HpaI_aldolase"/>
</dbReference>
<dbReference type="EMBL" id="CP023270">
    <property type="protein sequence ID" value="AVJ29785.1"/>
    <property type="molecule type" value="Genomic_DNA"/>
</dbReference>
<evidence type="ECO:0000256" key="1">
    <source>
        <dbReference type="ARBA" id="ARBA00005568"/>
    </source>
</evidence>